<sequence>MLNGYSTYYWNIFTAETQETIKFIMFWYDKANEWQLDMVLDWLRKKWFSEASLIKLKTYALNKWDNIAWVQENIWADITFDLIAWWGVQILKDWAWDIIFAIWKWQAKDVLIEWSRLTKNPAWFAKLFTVWTTKEVTAVGKAVKNWLLSIPNKNWIKFAFKYDKVLQHMEWTPQYLERLAAKDFKSYFYKTFSEDEVFNLQKEAFDRVKDSQIKEWFKNWKEIIIDLKKPIWYDSRSQLHNITRVRIDIAKNKLNIWEYLIHCIPLK</sequence>
<organism evidence="1">
    <name type="scientific">uncultured bacterium</name>
    <name type="common">gcode 4</name>
    <dbReference type="NCBI Taxonomy" id="1234023"/>
    <lineage>
        <taxon>Bacteria</taxon>
        <taxon>environmental samples</taxon>
    </lineage>
</organism>
<evidence type="ECO:0000313" key="1">
    <source>
        <dbReference type="EMBL" id="EKE27176.1"/>
    </source>
</evidence>
<gene>
    <name evidence="1" type="ORF">ACD_4C00012G0005</name>
</gene>
<comment type="caution">
    <text evidence="1">The sequence shown here is derived from an EMBL/GenBank/DDBJ whole genome shotgun (WGS) entry which is preliminary data.</text>
</comment>
<proteinExistence type="predicted"/>
<name>K2F7Q6_9BACT</name>
<reference evidence="1" key="1">
    <citation type="journal article" date="2012" name="Science">
        <title>Fermentation, hydrogen, and sulfur metabolism in multiple uncultivated bacterial phyla.</title>
        <authorList>
            <person name="Wrighton K.C."/>
            <person name="Thomas B.C."/>
            <person name="Sharon I."/>
            <person name="Miller C.S."/>
            <person name="Castelle C.J."/>
            <person name="VerBerkmoes N.C."/>
            <person name="Wilkins M.J."/>
            <person name="Hettich R.L."/>
            <person name="Lipton M.S."/>
            <person name="Williams K.H."/>
            <person name="Long P.E."/>
            <person name="Banfield J.F."/>
        </authorList>
    </citation>
    <scope>NUCLEOTIDE SEQUENCE [LARGE SCALE GENOMIC DNA]</scope>
</reference>
<dbReference type="AlphaFoldDB" id="K2F7Q6"/>
<accession>K2F7Q6</accession>
<protein>
    <submittedName>
        <fullName evidence="1">Uncharacterized protein</fullName>
    </submittedName>
</protein>
<dbReference type="EMBL" id="AMFJ01000528">
    <property type="protein sequence ID" value="EKE27176.1"/>
    <property type="molecule type" value="Genomic_DNA"/>
</dbReference>